<comment type="similarity">
    <text evidence="1">Belongs to the Gfo/Idh/MocA family.</text>
</comment>
<feature type="domain" description="Gfo/Idh/MocA-like oxidoreductase N-terminal" evidence="2">
    <location>
        <begin position="2"/>
        <end position="125"/>
    </location>
</feature>
<accession>A0A972GS33</accession>
<dbReference type="GO" id="GO:0000166">
    <property type="term" value="F:nucleotide binding"/>
    <property type="evidence" value="ECO:0007669"/>
    <property type="project" value="InterPro"/>
</dbReference>
<dbReference type="InterPro" id="IPR004104">
    <property type="entry name" value="Gfo/Idh/MocA-like_OxRdtase_C"/>
</dbReference>
<dbReference type="Gene3D" id="3.40.50.720">
    <property type="entry name" value="NAD(P)-binding Rossmann-like Domain"/>
    <property type="match status" value="1"/>
</dbReference>
<evidence type="ECO:0000256" key="1">
    <source>
        <dbReference type="ARBA" id="ARBA00010928"/>
    </source>
</evidence>
<evidence type="ECO:0000313" key="5">
    <source>
        <dbReference type="Proteomes" id="UP000641588"/>
    </source>
</evidence>
<comment type="caution">
    <text evidence="4">The sequence shown here is derived from an EMBL/GenBank/DDBJ whole genome shotgun (WGS) entry which is preliminary data.</text>
</comment>
<keyword evidence="5" id="KW-1185">Reference proteome</keyword>
<dbReference type="SUPFAM" id="SSF51735">
    <property type="entry name" value="NAD(P)-binding Rossmann-fold domains"/>
    <property type="match status" value="1"/>
</dbReference>
<dbReference type="AlphaFoldDB" id="A0A972GS33"/>
<sequence>MIKAALLGAGRRGMYAYASYALKRPDEIQFIAVAEPDEERRALFARLHSIPTEMQFTSWEEMLQQPQLCEVLLICTQDRQHFEPAMKALEQGYHILLEKPMSPEPLETIRLAEEAEKKQQILSVCHVSRYDTYYSALKEVLDKGVIGKVMSVQWTENVGFWHQAHSFVRGNWRNSDETSSMILQKSCHDMDMLQWFIGGKCLEVSSYGKLSYFRPENAPAGSTERCTDGCAVEHECPYSAIKHYHNEKTNSFPMVVSPIPTLEARMKAIQEGPYGRCVFHCDNNVVDHQVVNMYFDNEVTVSFTMSAFTAENTRTFKFMGTAGEIRGHHENNEIEINYFSGRKEIIRPERFEGGHGGADYLTMRDFIRQVQSKELDGKTSASVSARGHIMAFAAEHSRLTGRNVNLDSYIEELQNNQVLA</sequence>
<dbReference type="Pfam" id="PF02894">
    <property type="entry name" value="GFO_IDH_MocA_C"/>
    <property type="match status" value="1"/>
</dbReference>
<dbReference type="InterPro" id="IPR051450">
    <property type="entry name" value="Gfo/Idh/MocA_Oxidoreductases"/>
</dbReference>
<dbReference type="Proteomes" id="UP000641588">
    <property type="component" value="Unassembled WGS sequence"/>
</dbReference>
<dbReference type="SUPFAM" id="SSF55347">
    <property type="entry name" value="Glyceraldehyde-3-phosphate dehydrogenase-like, C-terminal domain"/>
    <property type="match status" value="1"/>
</dbReference>
<proteinExistence type="inferred from homology"/>
<reference evidence="4" key="1">
    <citation type="submission" date="2019-10" db="EMBL/GenBank/DDBJ databases">
        <title>Description of Paenibacillus glebae sp. nov.</title>
        <authorList>
            <person name="Carlier A."/>
            <person name="Qi S."/>
        </authorList>
    </citation>
    <scope>NUCLEOTIDE SEQUENCE</scope>
    <source>
        <strain evidence="4">LMG 31456</strain>
    </source>
</reference>
<organism evidence="4 5">
    <name type="scientific">Paenibacillus foliorum</name>
    <dbReference type="NCBI Taxonomy" id="2654974"/>
    <lineage>
        <taxon>Bacteria</taxon>
        <taxon>Bacillati</taxon>
        <taxon>Bacillota</taxon>
        <taxon>Bacilli</taxon>
        <taxon>Bacillales</taxon>
        <taxon>Paenibacillaceae</taxon>
        <taxon>Paenibacillus</taxon>
    </lineage>
</organism>
<dbReference type="InterPro" id="IPR000683">
    <property type="entry name" value="Gfo/Idh/MocA-like_OxRdtase_N"/>
</dbReference>
<name>A0A972GS33_9BACL</name>
<evidence type="ECO:0000313" key="4">
    <source>
        <dbReference type="EMBL" id="NOU91725.1"/>
    </source>
</evidence>
<dbReference type="InterPro" id="IPR036291">
    <property type="entry name" value="NAD(P)-bd_dom_sf"/>
</dbReference>
<dbReference type="PANTHER" id="PTHR43377:SF2">
    <property type="entry name" value="BINDING ROSSMANN FOLD OXIDOREDUCTASE, PUTATIVE (AFU_ORTHOLOGUE AFUA_4G00560)-RELATED"/>
    <property type="match status" value="1"/>
</dbReference>
<evidence type="ECO:0000259" key="2">
    <source>
        <dbReference type="Pfam" id="PF01408"/>
    </source>
</evidence>
<protein>
    <submittedName>
        <fullName evidence="4">Gfo/Idh/MocA family oxidoreductase</fullName>
    </submittedName>
</protein>
<dbReference type="Pfam" id="PF01408">
    <property type="entry name" value="GFO_IDH_MocA"/>
    <property type="match status" value="1"/>
</dbReference>
<gene>
    <name evidence="4" type="ORF">GC093_00530</name>
</gene>
<dbReference type="EMBL" id="WHOD01000003">
    <property type="protein sequence ID" value="NOU91725.1"/>
    <property type="molecule type" value="Genomic_DNA"/>
</dbReference>
<dbReference type="PANTHER" id="PTHR43377">
    <property type="entry name" value="BILIVERDIN REDUCTASE A"/>
    <property type="match status" value="1"/>
</dbReference>
<evidence type="ECO:0000259" key="3">
    <source>
        <dbReference type="Pfam" id="PF02894"/>
    </source>
</evidence>
<feature type="domain" description="Gfo/Idh/MocA-like oxidoreductase C-terminal" evidence="3">
    <location>
        <begin position="138"/>
        <end position="376"/>
    </location>
</feature>
<dbReference type="RefSeq" id="WP_171649889.1">
    <property type="nucleotide sequence ID" value="NZ_WHOD01000003.1"/>
</dbReference>
<dbReference type="Gene3D" id="3.30.360.10">
    <property type="entry name" value="Dihydrodipicolinate Reductase, domain 2"/>
    <property type="match status" value="1"/>
</dbReference>